<reference evidence="2" key="1">
    <citation type="submission" date="2022-01" db="UniProtKB">
        <authorList>
            <consortium name="EnsemblMetazoa"/>
        </authorList>
    </citation>
    <scope>IDENTIFICATION</scope>
</reference>
<dbReference type="GeneID" id="106668674"/>
<protein>
    <submittedName>
        <fullName evidence="2">Uncharacterized protein</fullName>
    </submittedName>
</protein>
<feature type="region of interest" description="Disordered" evidence="1">
    <location>
        <begin position="181"/>
        <end position="203"/>
    </location>
</feature>
<accession>A0A8I6RZJ9</accession>
<organism evidence="2 3">
    <name type="scientific">Cimex lectularius</name>
    <name type="common">Bed bug</name>
    <name type="synonym">Acanthia lectularia</name>
    <dbReference type="NCBI Taxonomy" id="79782"/>
    <lineage>
        <taxon>Eukaryota</taxon>
        <taxon>Metazoa</taxon>
        <taxon>Ecdysozoa</taxon>
        <taxon>Arthropoda</taxon>
        <taxon>Hexapoda</taxon>
        <taxon>Insecta</taxon>
        <taxon>Pterygota</taxon>
        <taxon>Neoptera</taxon>
        <taxon>Paraneoptera</taxon>
        <taxon>Hemiptera</taxon>
        <taxon>Heteroptera</taxon>
        <taxon>Panheteroptera</taxon>
        <taxon>Cimicomorpha</taxon>
        <taxon>Cimicidae</taxon>
        <taxon>Cimex</taxon>
    </lineage>
</organism>
<dbReference type="AlphaFoldDB" id="A0A8I6RZJ9"/>
<evidence type="ECO:0000256" key="1">
    <source>
        <dbReference type="SAM" id="MobiDB-lite"/>
    </source>
</evidence>
<proteinExistence type="predicted"/>
<name>A0A8I6RZJ9_CIMLE</name>
<keyword evidence="3" id="KW-1185">Reference proteome</keyword>
<dbReference type="EnsemblMetazoa" id="XM_014397640.1">
    <property type="protein sequence ID" value="XP_014253126.1"/>
    <property type="gene ID" value="LOC106668674"/>
</dbReference>
<dbReference type="KEGG" id="clec:106668674"/>
<evidence type="ECO:0000313" key="3">
    <source>
        <dbReference type="Proteomes" id="UP000494040"/>
    </source>
</evidence>
<dbReference type="RefSeq" id="XP_014253126.1">
    <property type="nucleotide sequence ID" value="XM_014397640.1"/>
</dbReference>
<evidence type="ECO:0000313" key="2">
    <source>
        <dbReference type="EnsemblMetazoa" id="XP_014253126.1"/>
    </source>
</evidence>
<sequence>MFRSKFQIKQSSMAKRLTNLILDTFPIRRMFSQRFRDNPTDQYGANPFPITQGCNLRSKMQESGVFTWDASTMSQEEPNDSYRKSHEAKEEDTTHTMDPNSSMWRTITSDHKEIEEKPKDQTLSIQNYYRDRWIQEHKEKRSDTITKQAVKIFSDEPAPQQNPGQTPHEASIYRKLANRKIPQVNKSYDPEKDGGSDSIESIKISRRISADQFDDDDFKSIPQGNRCYSGGLNGTCAFRPPELTVGAIQNQPYTTPRFQLPEYSSAHKNSQKEHQFCHQEKEMQTNAQNAYNAVPQNNQMKYAQQNMENWSTIIDVKAPATSKTWTAHKPEAKQDSNQGNAVIQTQDPIVTFKPDM</sequence>
<dbReference type="OrthoDB" id="10550473at2759"/>
<dbReference type="Proteomes" id="UP000494040">
    <property type="component" value="Unassembled WGS sequence"/>
</dbReference>
<feature type="compositionally biased region" description="Basic and acidic residues" evidence="1">
    <location>
        <begin position="80"/>
        <end position="95"/>
    </location>
</feature>
<feature type="region of interest" description="Disordered" evidence="1">
    <location>
        <begin position="70"/>
        <end position="103"/>
    </location>
</feature>